<comment type="caution">
    <text evidence="2">The sequence shown here is derived from an EMBL/GenBank/DDBJ whole genome shotgun (WGS) entry which is preliminary data.</text>
</comment>
<dbReference type="PANTHER" id="PTHR30363">
    <property type="entry name" value="HTH-TYPE TRANSCRIPTIONAL REGULATOR SRLR-RELATED"/>
    <property type="match status" value="1"/>
</dbReference>
<dbReference type="EMBL" id="JASNVP010000002">
    <property type="protein sequence ID" value="MDK4325431.1"/>
    <property type="molecule type" value="Genomic_DNA"/>
</dbReference>
<evidence type="ECO:0000313" key="2">
    <source>
        <dbReference type="EMBL" id="MDK4325431.1"/>
    </source>
</evidence>
<organism evidence="2 3">
    <name type="scientific">Corynebacterium propinquum</name>
    <dbReference type="NCBI Taxonomy" id="43769"/>
    <lineage>
        <taxon>Bacteria</taxon>
        <taxon>Bacillati</taxon>
        <taxon>Actinomycetota</taxon>
        <taxon>Actinomycetes</taxon>
        <taxon>Mycobacteriales</taxon>
        <taxon>Corynebacteriaceae</taxon>
        <taxon>Corynebacterium</taxon>
    </lineage>
</organism>
<accession>A0AAP4BTU7</accession>
<dbReference type="InterPro" id="IPR036390">
    <property type="entry name" value="WH_DNA-bd_sf"/>
</dbReference>
<dbReference type="Gene3D" id="1.10.10.10">
    <property type="entry name" value="Winged helix-like DNA-binding domain superfamily/Winged helix DNA-binding domain"/>
    <property type="match status" value="1"/>
</dbReference>
<name>A0AAP4BTU7_9CORY</name>
<dbReference type="Pfam" id="PF12840">
    <property type="entry name" value="HTH_20"/>
    <property type="match status" value="1"/>
</dbReference>
<feature type="compositionally biased region" description="Basic and acidic residues" evidence="1">
    <location>
        <begin position="25"/>
        <end position="35"/>
    </location>
</feature>
<feature type="region of interest" description="Disordered" evidence="1">
    <location>
        <begin position="1"/>
        <end position="35"/>
    </location>
</feature>
<evidence type="ECO:0000313" key="3">
    <source>
        <dbReference type="Proteomes" id="UP001226160"/>
    </source>
</evidence>
<dbReference type="RefSeq" id="WP_081604885.1">
    <property type="nucleotide sequence ID" value="NZ_CABIYR010000002.1"/>
</dbReference>
<dbReference type="PANTHER" id="PTHR30363:SF28">
    <property type="entry name" value="TRANSCRIPTIONAL REGULATORY PROTEIN-RELATED"/>
    <property type="match status" value="1"/>
</dbReference>
<dbReference type="InterPro" id="IPR011991">
    <property type="entry name" value="ArsR-like_HTH"/>
</dbReference>
<dbReference type="AlphaFoldDB" id="A0AAP4BTU7"/>
<evidence type="ECO:0000256" key="1">
    <source>
        <dbReference type="SAM" id="MobiDB-lite"/>
    </source>
</evidence>
<dbReference type="InterPro" id="IPR050313">
    <property type="entry name" value="Carb_Metab_HTH_regulators"/>
</dbReference>
<reference evidence="2" key="1">
    <citation type="submission" date="2023-05" db="EMBL/GenBank/DDBJ databases">
        <title>Metabolic capabilities are highly conserved among human nasal-associated Corynebacterium species in pangenomic analyses.</title>
        <authorList>
            <person name="Tran T.H."/>
            <person name="Roberts A.Q."/>
            <person name="Escapa I.F."/>
            <person name="Gao W."/>
            <person name="Conlan S."/>
            <person name="Kong H."/>
            <person name="Segre J.A."/>
            <person name="Kelly M.S."/>
            <person name="Lemon K.P."/>
        </authorList>
    </citation>
    <scope>NUCLEOTIDE SEQUENCE</scope>
    <source>
        <strain evidence="2">KPL2654</strain>
    </source>
</reference>
<sequence length="261" mass="27857">MRVTQSNKHTEGGSGSSTAAGVSGKETRTTEGETRRQVMHLLLTLGPVTASTLGDHLGLSAAGVRRHLDILVEDGLTETVQRRPQGQSRGRPAKHFRLTDRGRAYFGHSYDCLASDALDALREAGGSDAVRAFARQRVRKLLDTITPASSLADADEEVDEQAVEHTAQQLADVLNAHGYVSTVRPSESGIQVCQHHCPIAHVAAEHPELCEAEHEVITSLLSQHVQPLATIAEGHGICTTNIPLTQAHTITKGAGHDSGTI</sequence>
<gene>
    <name evidence="2" type="ORF">QPX54_02735</name>
</gene>
<dbReference type="Proteomes" id="UP001226160">
    <property type="component" value="Unassembled WGS sequence"/>
</dbReference>
<proteinExistence type="predicted"/>
<dbReference type="CDD" id="cd00090">
    <property type="entry name" value="HTH_ARSR"/>
    <property type="match status" value="1"/>
</dbReference>
<dbReference type="SUPFAM" id="SSF46785">
    <property type="entry name" value="Winged helix' DNA-binding domain"/>
    <property type="match status" value="1"/>
</dbReference>
<dbReference type="GeneID" id="64187258"/>
<dbReference type="InterPro" id="IPR036388">
    <property type="entry name" value="WH-like_DNA-bd_sf"/>
</dbReference>
<protein>
    <submittedName>
        <fullName evidence="2">Transcriptional regulator</fullName>
    </submittedName>
</protein>